<dbReference type="Pfam" id="PF02519">
    <property type="entry name" value="Auxin_inducible"/>
    <property type="match status" value="1"/>
</dbReference>
<dbReference type="InterPro" id="IPR003676">
    <property type="entry name" value="SAUR_fam"/>
</dbReference>
<proteinExistence type="inferred from homology"/>
<sequence>MSSSRFRELIASKWRRLASKGAKRRSKGHFAVYADGGKRFVVPLRYLDHPIFRVLLELAEEEFGTVACGPLRVPCEEELMEHLVSLMARSFLAAGSRIRQL</sequence>
<comment type="similarity">
    <text evidence="1">Belongs to the ARG7 family.</text>
</comment>
<dbReference type="PANTHER" id="PTHR31374">
    <property type="entry name" value="AUXIN-INDUCED PROTEIN-LIKE-RELATED"/>
    <property type="match status" value="1"/>
</dbReference>
<evidence type="ECO:0000313" key="3">
    <source>
        <dbReference type="Proteomes" id="UP000636800"/>
    </source>
</evidence>
<keyword evidence="3" id="KW-1185">Reference proteome</keyword>
<dbReference type="AlphaFoldDB" id="A0A835PE78"/>
<dbReference type="PANTHER" id="PTHR31374:SF206">
    <property type="entry name" value="F5M15.19"/>
    <property type="match status" value="1"/>
</dbReference>
<name>A0A835PE78_VANPL</name>
<accession>A0A835PE78</accession>
<organism evidence="2 3">
    <name type="scientific">Vanilla planifolia</name>
    <name type="common">Vanilla</name>
    <dbReference type="NCBI Taxonomy" id="51239"/>
    <lineage>
        <taxon>Eukaryota</taxon>
        <taxon>Viridiplantae</taxon>
        <taxon>Streptophyta</taxon>
        <taxon>Embryophyta</taxon>
        <taxon>Tracheophyta</taxon>
        <taxon>Spermatophyta</taxon>
        <taxon>Magnoliopsida</taxon>
        <taxon>Liliopsida</taxon>
        <taxon>Asparagales</taxon>
        <taxon>Orchidaceae</taxon>
        <taxon>Vanilloideae</taxon>
        <taxon>Vanilleae</taxon>
        <taxon>Vanilla</taxon>
    </lineage>
</organism>
<evidence type="ECO:0000313" key="2">
    <source>
        <dbReference type="EMBL" id="KAG0450526.1"/>
    </source>
</evidence>
<comment type="caution">
    <text evidence="2">The sequence shown here is derived from an EMBL/GenBank/DDBJ whole genome shotgun (WGS) entry which is preliminary data.</text>
</comment>
<gene>
    <name evidence="2" type="ORF">HPP92_026894</name>
</gene>
<protein>
    <recommendedName>
        <fullName evidence="4">Small auxin up regulated protein</fullName>
    </recommendedName>
</protein>
<dbReference type="EMBL" id="JADCNL010000110">
    <property type="protein sequence ID" value="KAG0450526.1"/>
    <property type="molecule type" value="Genomic_DNA"/>
</dbReference>
<dbReference type="GO" id="GO:0009733">
    <property type="term" value="P:response to auxin"/>
    <property type="evidence" value="ECO:0007669"/>
    <property type="project" value="InterPro"/>
</dbReference>
<evidence type="ECO:0000256" key="1">
    <source>
        <dbReference type="ARBA" id="ARBA00006974"/>
    </source>
</evidence>
<reference evidence="2 3" key="1">
    <citation type="journal article" date="2020" name="Nat. Food">
        <title>A phased Vanilla planifolia genome enables genetic improvement of flavour and production.</title>
        <authorList>
            <person name="Hasing T."/>
            <person name="Tang H."/>
            <person name="Brym M."/>
            <person name="Khazi F."/>
            <person name="Huang T."/>
            <person name="Chambers A.H."/>
        </authorList>
    </citation>
    <scope>NUCLEOTIDE SEQUENCE [LARGE SCALE GENOMIC DNA]</scope>
    <source>
        <tissue evidence="2">Leaf</tissue>
    </source>
</reference>
<dbReference type="Proteomes" id="UP000636800">
    <property type="component" value="Unassembled WGS sequence"/>
</dbReference>
<evidence type="ECO:0008006" key="4">
    <source>
        <dbReference type="Google" id="ProtNLM"/>
    </source>
</evidence>